<name>A0A1C3WCM2_9HYPH</name>
<dbReference type="InterPro" id="IPR011008">
    <property type="entry name" value="Dimeric_a/b-barrel"/>
</dbReference>
<evidence type="ECO:0000313" key="3">
    <source>
        <dbReference type="Proteomes" id="UP000199205"/>
    </source>
</evidence>
<dbReference type="RefSeq" id="WP_092574659.1">
    <property type="nucleotide sequence ID" value="NZ_FMAF01000010.1"/>
</dbReference>
<dbReference type="Proteomes" id="UP000199205">
    <property type="component" value="Unassembled WGS sequence"/>
</dbReference>
<reference evidence="2 3" key="1">
    <citation type="submission" date="2016-08" db="EMBL/GenBank/DDBJ databases">
        <authorList>
            <person name="Seilhamer J.J."/>
        </authorList>
    </citation>
    <scope>NUCLEOTIDE SEQUENCE [LARGE SCALE GENOMIC DNA]</scope>
    <source>
        <strain evidence="2 3">P1-7</strain>
    </source>
</reference>
<dbReference type="EMBL" id="FMAF01000010">
    <property type="protein sequence ID" value="SCB37625.1"/>
    <property type="molecule type" value="Genomic_DNA"/>
</dbReference>
<dbReference type="OrthoDB" id="9806380at2"/>
<dbReference type="Gene3D" id="3.30.70.100">
    <property type="match status" value="1"/>
</dbReference>
<accession>A0A1C3WCM2</accession>
<feature type="domain" description="DUF1330" evidence="1">
    <location>
        <begin position="2"/>
        <end position="95"/>
    </location>
</feature>
<evidence type="ECO:0000313" key="2">
    <source>
        <dbReference type="EMBL" id="SCB37625.1"/>
    </source>
</evidence>
<dbReference type="PANTHER" id="PTHR41521:SF4">
    <property type="entry name" value="BLR0684 PROTEIN"/>
    <property type="match status" value="1"/>
</dbReference>
<evidence type="ECO:0000259" key="1">
    <source>
        <dbReference type="Pfam" id="PF07045"/>
    </source>
</evidence>
<dbReference type="SUPFAM" id="SSF54909">
    <property type="entry name" value="Dimeric alpha+beta barrel"/>
    <property type="match status" value="1"/>
</dbReference>
<organism evidence="2 3">
    <name type="scientific">Rhizobium lusitanum</name>
    <dbReference type="NCBI Taxonomy" id="293958"/>
    <lineage>
        <taxon>Bacteria</taxon>
        <taxon>Pseudomonadati</taxon>
        <taxon>Pseudomonadota</taxon>
        <taxon>Alphaproteobacteria</taxon>
        <taxon>Hyphomicrobiales</taxon>
        <taxon>Rhizobiaceae</taxon>
        <taxon>Rhizobium/Agrobacterium group</taxon>
        <taxon>Rhizobium</taxon>
    </lineage>
</organism>
<dbReference type="InterPro" id="IPR010753">
    <property type="entry name" value="DUF1330"/>
</dbReference>
<gene>
    <name evidence="2" type="ORF">GA0061101_11045</name>
</gene>
<dbReference type="AlphaFoldDB" id="A0A1C3WCM2"/>
<protein>
    <submittedName>
        <fullName evidence="2">Uncharacterized conserved protein, DUF1330 family</fullName>
    </submittedName>
</protein>
<proteinExistence type="predicted"/>
<dbReference type="PANTHER" id="PTHR41521">
    <property type="match status" value="1"/>
</dbReference>
<dbReference type="Pfam" id="PF07045">
    <property type="entry name" value="DUF1330"/>
    <property type="match status" value="1"/>
</dbReference>
<sequence length="96" mass="10436">MTAYAIFIQERTRNAAEMQTYVELLRPLLGESGGAVLAVHGPQDVLEGAAPEGVVMVSFPTMEAARAFYDSPKYQAAVKHRFLGADYRSFIIGGVN</sequence>